<feature type="compositionally biased region" description="Polar residues" evidence="9">
    <location>
        <begin position="1"/>
        <end position="10"/>
    </location>
</feature>
<name>A0A8T1PAH7_CARIL</name>
<reference evidence="13" key="2">
    <citation type="submission" date="2021-01" db="EMBL/GenBank/DDBJ databases">
        <authorList>
            <person name="Lovell J.T."/>
            <person name="Bentley N."/>
            <person name="Bhattarai G."/>
            <person name="Jenkins J.W."/>
            <person name="Sreedasyam A."/>
            <person name="Alarcon Y."/>
            <person name="Bock C."/>
            <person name="Boston L."/>
            <person name="Carlson J."/>
            <person name="Cervantes K."/>
            <person name="Clermont K."/>
            <person name="Krom N."/>
            <person name="Kubenka K."/>
            <person name="Mamidi S."/>
            <person name="Mattison C."/>
            <person name="Monteros M."/>
            <person name="Pisani C."/>
            <person name="Plott C."/>
            <person name="Rajasekar S."/>
            <person name="Rhein H.S."/>
            <person name="Rohla C."/>
            <person name="Song M."/>
            <person name="Hilaire R.S."/>
            <person name="Shu S."/>
            <person name="Wells L."/>
            <person name="Wang X."/>
            <person name="Webber J."/>
            <person name="Heerema R.J."/>
            <person name="Klein P."/>
            <person name="Conner P."/>
            <person name="Grauke L."/>
            <person name="Grimwood J."/>
            <person name="Schmutz J."/>
            <person name="Randall J.J."/>
        </authorList>
    </citation>
    <scope>NUCLEOTIDE SEQUENCE</scope>
    <source>
        <tissue evidence="13">Leaf</tissue>
    </source>
</reference>
<comment type="caution">
    <text evidence="12">The sequence shown here is derived from an EMBL/GenBank/DDBJ whole genome shotgun (WGS) entry which is preliminary data.</text>
</comment>
<dbReference type="InterPro" id="IPR003280">
    <property type="entry name" value="2pore_dom_K_chnl"/>
</dbReference>
<reference evidence="12" key="1">
    <citation type="submission" date="2020-12" db="EMBL/GenBank/DDBJ databases">
        <title>WGS assembly of Carya illinoinensis cv. Pawnee.</title>
        <authorList>
            <person name="Platts A."/>
            <person name="Shu S."/>
            <person name="Wright S."/>
            <person name="Barry K."/>
            <person name="Edger P."/>
            <person name="Pires J.C."/>
            <person name="Schmutz J."/>
        </authorList>
    </citation>
    <scope>NUCLEOTIDE SEQUENCE</scope>
    <source>
        <tissue evidence="12">Leaf</tissue>
    </source>
</reference>
<evidence type="ECO:0000256" key="8">
    <source>
        <dbReference type="ARBA" id="ARBA00023303"/>
    </source>
</evidence>
<keyword evidence="7 10" id="KW-0472">Membrane</keyword>
<evidence type="ECO:0000256" key="6">
    <source>
        <dbReference type="ARBA" id="ARBA00023065"/>
    </source>
</evidence>
<evidence type="ECO:0000256" key="10">
    <source>
        <dbReference type="SAM" id="Phobius"/>
    </source>
</evidence>
<keyword evidence="14" id="KW-1185">Reference proteome</keyword>
<feature type="transmembrane region" description="Helical" evidence="10">
    <location>
        <begin position="73"/>
        <end position="91"/>
    </location>
</feature>
<evidence type="ECO:0000256" key="1">
    <source>
        <dbReference type="ARBA" id="ARBA00004141"/>
    </source>
</evidence>
<dbReference type="OrthoDB" id="415460at2759"/>
<dbReference type="GO" id="GO:0009705">
    <property type="term" value="C:plant-type vacuole membrane"/>
    <property type="evidence" value="ECO:0007669"/>
    <property type="project" value="TreeGrafter"/>
</dbReference>
<dbReference type="EMBL" id="CM031835">
    <property type="protein sequence ID" value="KAG6689959.1"/>
    <property type="molecule type" value="Genomic_DNA"/>
</dbReference>
<evidence type="ECO:0000313" key="13">
    <source>
        <dbReference type="EMBL" id="KAG6689959.1"/>
    </source>
</evidence>
<evidence type="ECO:0000313" key="14">
    <source>
        <dbReference type="Proteomes" id="UP000811609"/>
    </source>
</evidence>
<proteinExistence type="inferred from homology"/>
<evidence type="ECO:0000256" key="5">
    <source>
        <dbReference type="ARBA" id="ARBA00022989"/>
    </source>
</evidence>
<dbReference type="AlphaFoldDB" id="A0A8T1PAH7"/>
<feature type="transmembrane region" description="Helical" evidence="10">
    <location>
        <begin position="189"/>
        <end position="212"/>
    </location>
</feature>
<feature type="transmembrane region" description="Helical" evidence="10">
    <location>
        <begin position="246"/>
        <end position="264"/>
    </location>
</feature>
<feature type="domain" description="Potassium channel" evidence="11">
    <location>
        <begin position="79"/>
        <end position="155"/>
    </location>
</feature>
<evidence type="ECO:0000313" key="12">
    <source>
        <dbReference type="EMBL" id="KAG6637790.1"/>
    </source>
</evidence>
<feature type="compositionally biased region" description="Polar residues" evidence="9">
    <location>
        <begin position="337"/>
        <end position="353"/>
    </location>
</feature>
<keyword evidence="4 10" id="KW-0812">Transmembrane</keyword>
<keyword evidence="6" id="KW-0406">Ion transport</keyword>
<keyword evidence="5 10" id="KW-1133">Transmembrane helix</keyword>
<dbReference type="Proteomes" id="UP000811246">
    <property type="component" value="Chromosome 11"/>
</dbReference>
<evidence type="ECO:0000256" key="3">
    <source>
        <dbReference type="ARBA" id="ARBA00022448"/>
    </source>
</evidence>
<comment type="subcellular location">
    <subcellularLocation>
        <location evidence="1">Membrane</location>
        <topology evidence="1">Multi-pass membrane protein</topology>
    </subcellularLocation>
</comment>
<dbReference type="EMBL" id="CM031819">
    <property type="protein sequence ID" value="KAG6637790.1"/>
    <property type="molecule type" value="Genomic_DNA"/>
</dbReference>
<accession>A0A8T1PAH7</accession>
<dbReference type="EMBL" id="CM031819">
    <property type="protein sequence ID" value="KAG6637789.1"/>
    <property type="molecule type" value="Genomic_DNA"/>
</dbReference>
<dbReference type="GO" id="GO:0022841">
    <property type="term" value="F:potassium ion leak channel activity"/>
    <property type="evidence" value="ECO:0007669"/>
    <property type="project" value="TreeGrafter"/>
</dbReference>
<dbReference type="SUPFAM" id="SSF81324">
    <property type="entry name" value="Voltage-gated potassium channels"/>
    <property type="match status" value="2"/>
</dbReference>
<comment type="similarity">
    <text evidence="2">Belongs to the two pore domain potassium channel (TC 1.A.1.7) family.</text>
</comment>
<evidence type="ECO:0000256" key="9">
    <source>
        <dbReference type="SAM" id="MobiDB-lite"/>
    </source>
</evidence>
<evidence type="ECO:0000256" key="7">
    <source>
        <dbReference type="ARBA" id="ARBA00023136"/>
    </source>
</evidence>
<gene>
    <name evidence="12" type="ORF">CIPAW_11G202800</name>
    <name evidence="13" type="ORF">I3842_11G199400</name>
</gene>
<dbReference type="Pfam" id="PF07885">
    <property type="entry name" value="Ion_trans_2"/>
    <property type="match status" value="2"/>
</dbReference>
<dbReference type="GO" id="GO:0005886">
    <property type="term" value="C:plasma membrane"/>
    <property type="evidence" value="ECO:0007669"/>
    <property type="project" value="TreeGrafter"/>
</dbReference>
<keyword evidence="8" id="KW-0407">Ion channel</keyword>
<feature type="transmembrane region" description="Helical" evidence="10">
    <location>
        <begin position="134"/>
        <end position="156"/>
    </location>
</feature>
<protein>
    <recommendedName>
        <fullName evidence="11">Potassium channel domain-containing protein</fullName>
    </recommendedName>
</protein>
<evidence type="ECO:0000256" key="4">
    <source>
        <dbReference type="ARBA" id="ARBA00022692"/>
    </source>
</evidence>
<evidence type="ECO:0000259" key="11">
    <source>
        <dbReference type="Pfam" id="PF07885"/>
    </source>
</evidence>
<feature type="transmembrane region" description="Helical" evidence="10">
    <location>
        <begin position="103"/>
        <end position="122"/>
    </location>
</feature>
<dbReference type="Gene3D" id="1.10.287.70">
    <property type="match status" value="2"/>
</dbReference>
<dbReference type="GO" id="GO:0015271">
    <property type="term" value="F:outward rectifier potassium channel activity"/>
    <property type="evidence" value="ECO:0007669"/>
    <property type="project" value="TreeGrafter"/>
</dbReference>
<dbReference type="PANTHER" id="PTHR11003">
    <property type="entry name" value="POTASSIUM CHANNEL, SUBFAMILY K"/>
    <property type="match status" value="1"/>
</dbReference>
<organism evidence="12 14">
    <name type="scientific">Carya illinoinensis</name>
    <name type="common">Pecan</name>
    <dbReference type="NCBI Taxonomy" id="32201"/>
    <lineage>
        <taxon>Eukaryota</taxon>
        <taxon>Viridiplantae</taxon>
        <taxon>Streptophyta</taxon>
        <taxon>Embryophyta</taxon>
        <taxon>Tracheophyta</taxon>
        <taxon>Spermatophyta</taxon>
        <taxon>Magnoliopsida</taxon>
        <taxon>eudicotyledons</taxon>
        <taxon>Gunneridae</taxon>
        <taxon>Pentapetalae</taxon>
        <taxon>rosids</taxon>
        <taxon>fabids</taxon>
        <taxon>Fagales</taxon>
        <taxon>Juglandaceae</taxon>
        <taxon>Carya</taxon>
    </lineage>
</organism>
<dbReference type="PANTHER" id="PTHR11003:SF271">
    <property type="entry name" value="TWO-PORE POTASSIUM CHANNEL 1-LIKE"/>
    <property type="match status" value="1"/>
</dbReference>
<dbReference type="InterPro" id="IPR013099">
    <property type="entry name" value="K_chnl_dom"/>
</dbReference>
<dbReference type="GO" id="GO:0030322">
    <property type="term" value="P:stabilization of membrane potential"/>
    <property type="evidence" value="ECO:0007669"/>
    <property type="project" value="TreeGrafter"/>
</dbReference>
<feature type="domain" description="Potassium channel" evidence="11">
    <location>
        <begin position="198"/>
        <end position="263"/>
    </location>
</feature>
<feature type="region of interest" description="Disordered" evidence="9">
    <location>
        <begin position="1"/>
        <end position="22"/>
    </location>
</feature>
<feature type="region of interest" description="Disordered" evidence="9">
    <location>
        <begin position="332"/>
        <end position="359"/>
    </location>
</feature>
<evidence type="ECO:0000256" key="2">
    <source>
        <dbReference type="ARBA" id="ARBA00010159"/>
    </source>
</evidence>
<keyword evidence="3" id="KW-0813">Transport</keyword>
<dbReference type="Proteomes" id="UP000811609">
    <property type="component" value="Chromosome 11"/>
</dbReference>
<sequence length="359" mass="39738">MASNGAQEPTLSGGLEDPATQKNKTNALKGRIYGYFKGARVGDSVPPEENGTAPTPARFNFPSVKLHPSLKQVGMVVGIYLSVGSCIFYIFRHQFKGKSTNALIDCIYVAVSTMTTIGYGDLVPDSVITKLCASLLAVSGMGLAGVVLNITSEYLLDKQEKMLVKSLHVHQKLGPEEMKKEFEAKRVKYSNFLMIGGVIMVHVLVGITHLAAVEGFDFIDSFYWVFVTITTLGYEDESFKHTKGRFFAIVWVLTSTTSLAQMFLQVIEVKFEGRHKALVNLVLDQRRKHLDLEAADLNNKGVVNASEFIIHKLKEMGKISQEDIALVMKEFEDQREQPGSLSASDTKPSTEPSQTEKKY</sequence>
<dbReference type="EMBL" id="CM031835">
    <property type="protein sequence ID" value="KAG6689960.1"/>
    <property type="molecule type" value="Genomic_DNA"/>
</dbReference>